<name>A0A7H0H1M3_9BACT</name>
<organism evidence="1 2">
    <name type="scientific">Hymenobacter qilianensis</name>
    <dbReference type="NCBI Taxonomy" id="1385715"/>
    <lineage>
        <taxon>Bacteria</taxon>
        <taxon>Pseudomonadati</taxon>
        <taxon>Bacteroidota</taxon>
        <taxon>Cytophagia</taxon>
        <taxon>Cytophagales</taxon>
        <taxon>Hymenobacteraceae</taxon>
        <taxon>Hymenobacter</taxon>
    </lineage>
</organism>
<proteinExistence type="predicted"/>
<evidence type="ECO:0000313" key="2">
    <source>
        <dbReference type="Proteomes" id="UP000516093"/>
    </source>
</evidence>
<keyword evidence="2" id="KW-1185">Reference proteome</keyword>
<sequence length="121" mass="13832">MNKKLIGRRLAALRDEIAGPGEKKWTIAMVAEETGLTQNMVGQMERSGAGGIEIFISYLLFFYRRGYNLNWIILPDNASVSKKRLEEDVKTVDMRSVANQFQYLRQSIEREIDTAFKALEA</sequence>
<geneLocation type="plasmid" evidence="1 2">
    <name>p_unnamed2</name>
</geneLocation>
<evidence type="ECO:0000313" key="1">
    <source>
        <dbReference type="EMBL" id="QNP54439.1"/>
    </source>
</evidence>
<dbReference type="RefSeq" id="WP_187734598.1">
    <property type="nucleotide sequence ID" value="NZ_BMFN01000006.1"/>
</dbReference>
<dbReference type="AlphaFoldDB" id="A0A7H0H1M3"/>
<dbReference type="Proteomes" id="UP000516093">
    <property type="component" value="Plasmid p_unnamed2"/>
</dbReference>
<gene>
    <name evidence="1" type="ORF">H9L05_21955</name>
</gene>
<dbReference type="EMBL" id="CP060786">
    <property type="protein sequence ID" value="QNP54439.1"/>
    <property type="molecule type" value="Genomic_DNA"/>
</dbReference>
<accession>A0A7H0H1M3</accession>
<dbReference type="KEGG" id="hqi:H9L05_21955"/>
<reference evidence="1 2" key="1">
    <citation type="submission" date="2020-08" db="EMBL/GenBank/DDBJ databases">
        <title>Genome sequence of Hymenobacter qilianensis JCM 19763T.</title>
        <authorList>
            <person name="Hyun D.-W."/>
            <person name="Bae J.-W."/>
        </authorList>
    </citation>
    <scope>NUCLEOTIDE SEQUENCE [LARGE SCALE GENOMIC DNA]</scope>
    <source>
        <strain evidence="1 2">JCM 19763</strain>
        <plasmid evidence="1 2">p_unnamed2</plasmid>
    </source>
</reference>
<protein>
    <submittedName>
        <fullName evidence="1">Uncharacterized protein</fullName>
    </submittedName>
</protein>
<keyword evidence="1" id="KW-0614">Plasmid</keyword>